<dbReference type="STRING" id="1561998.A0A1I7TUG6"/>
<reference evidence="2" key="1">
    <citation type="submission" date="2016-11" db="UniProtKB">
        <authorList>
            <consortium name="WormBaseParasite"/>
        </authorList>
    </citation>
    <scope>IDENTIFICATION</scope>
</reference>
<accession>A0A1I7TUG6</accession>
<name>A0A1I7TUG6_9PELO</name>
<dbReference type="Proteomes" id="UP000095282">
    <property type="component" value="Unplaced"/>
</dbReference>
<keyword evidence="1" id="KW-1185">Reference proteome</keyword>
<protein>
    <submittedName>
        <fullName evidence="2">Methyltransf_21 domain-containing protein</fullName>
    </submittedName>
</protein>
<evidence type="ECO:0000313" key="2">
    <source>
        <dbReference type="WBParaSite" id="Csp11.Scaffold629.g11906.t1"/>
    </source>
</evidence>
<sequence length="173" mass="19775">MFVDSLVKLSSKIVAKCLVEDRYKNLDFSLLPSLSDQVFYEVINISSSNYLRVIAKETGLKLNLTRFNSIISPVSRNDLANLQLHDIQRLILDLGGFEDEFTVKTEEGTILDIIGILKTILNEESRKNLRKLIIEDYGGNFERKWVQKLAELLPNLQVLDFEVPSRDVTAVCR</sequence>
<evidence type="ECO:0000313" key="1">
    <source>
        <dbReference type="Proteomes" id="UP000095282"/>
    </source>
</evidence>
<organism evidence="1 2">
    <name type="scientific">Caenorhabditis tropicalis</name>
    <dbReference type="NCBI Taxonomy" id="1561998"/>
    <lineage>
        <taxon>Eukaryota</taxon>
        <taxon>Metazoa</taxon>
        <taxon>Ecdysozoa</taxon>
        <taxon>Nematoda</taxon>
        <taxon>Chromadorea</taxon>
        <taxon>Rhabditida</taxon>
        <taxon>Rhabditina</taxon>
        <taxon>Rhabditomorpha</taxon>
        <taxon>Rhabditoidea</taxon>
        <taxon>Rhabditidae</taxon>
        <taxon>Peloderinae</taxon>
        <taxon>Caenorhabditis</taxon>
    </lineage>
</organism>
<proteinExistence type="predicted"/>
<dbReference type="WBParaSite" id="Csp11.Scaffold629.g11906.t1">
    <property type="protein sequence ID" value="Csp11.Scaffold629.g11906.t1"/>
    <property type="gene ID" value="Csp11.Scaffold629.g11906"/>
</dbReference>
<dbReference type="AlphaFoldDB" id="A0A1I7TUG6"/>